<evidence type="ECO:0000259" key="11">
    <source>
        <dbReference type="Pfam" id="PF00288"/>
    </source>
</evidence>
<comment type="similarity">
    <text evidence="1 10">Belongs to the GHMP kinase family. IspE subfamily.</text>
</comment>
<evidence type="ECO:0000256" key="8">
    <source>
        <dbReference type="ARBA" id="ARBA00023229"/>
    </source>
</evidence>
<feature type="binding site" evidence="10">
    <location>
        <begin position="94"/>
        <end position="104"/>
    </location>
    <ligand>
        <name>ATP</name>
        <dbReference type="ChEBI" id="CHEBI:30616"/>
    </ligand>
</feature>
<feature type="active site" evidence="10">
    <location>
        <position position="9"/>
    </location>
</feature>
<proteinExistence type="inferred from homology"/>
<evidence type="ECO:0000313" key="13">
    <source>
        <dbReference type="EMBL" id="MDH7638546.1"/>
    </source>
</evidence>
<feature type="active site" evidence="10">
    <location>
        <position position="136"/>
    </location>
</feature>
<evidence type="ECO:0000313" key="14">
    <source>
        <dbReference type="Proteomes" id="UP001160625"/>
    </source>
</evidence>
<feature type="domain" description="GHMP kinase C-terminal" evidence="12">
    <location>
        <begin position="200"/>
        <end position="268"/>
    </location>
</feature>
<dbReference type="SUPFAM" id="SSF54211">
    <property type="entry name" value="Ribosomal protein S5 domain 2-like"/>
    <property type="match status" value="1"/>
</dbReference>
<sequence length="278" mass="29298">MLTETAYAKINLALHVRRRRADGYHDLETLFAFCVDGDELTVAPAGGLGLTISGPFGEGLSAGEDNLVLRAAAMLRDEAGVEAGATIRLDKRLPIASGIGGGSADAAAALRLLVRLWDIDIPDTALHDIAARLGADVPACLVSRSCRGEGKGDALDLLDDATLQGVPVLLVNPRVPVPTGPVFQRWDGTDRGALDDGDPFAAALAGRNDLEPPARAMQPVIGEVVEALSVAPGVRLARMSGSGATCFALFGTAEERDGAYRAIENRFPDWWFLATFLR</sequence>
<dbReference type="EMBL" id="JARYGZ010000001">
    <property type="protein sequence ID" value="MDH7638546.1"/>
    <property type="molecule type" value="Genomic_DNA"/>
</dbReference>
<dbReference type="InterPro" id="IPR014721">
    <property type="entry name" value="Ribsml_uS5_D2-typ_fold_subgr"/>
</dbReference>
<dbReference type="NCBIfam" id="NF011202">
    <property type="entry name" value="PRK14608.1"/>
    <property type="match status" value="1"/>
</dbReference>
<evidence type="ECO:0000256" key="4">
    <source>
        <dbReference type="ARBA" id="ARBA00022679"/>
    </source>
</evidence>
<dbReference type="EC" id="2.7.1.148" evidence="2 10"/>
<evidence type="ECO:0000256" key="7">
    <source>
        <dbReference type="ARBA" id="ARBA00022840"/>
    </source>
</evidence>
<dbReference type="RefSeq" id="WP_281043840.1">
    <property type="nucleotide sequence ID" value="NZ_JARYGZ010000001.1"/>
</dbReference>
<keyword evidence="4 10" id="KW-0808">Transferase</keyword>
<accession>A0ABT6N0F3</accession>
<dbReference type="HAMAP" id="MF_00061">
    <property type="entry name" value="IspE"/>
    <property type="match status" value="1"/>
</dbReference>
<evidence type="ECO:0000256" key="5">
    <source>
        <dbReference type="ARBA" id="ARBA00022741"/>
    </source>
</evidence>
<dbReference type="Gene3D" id="3.30.230.10">
    <property type="match status" value="1"/>
</dbReference>
<dbReference type="InterPro" id="IPR004424">
    <property type="entry name" value="IspE"/>
</dbReference>
<dbReference type="Proteomes" id="UP001160625">
    <property type="component" value="Unassembled WGS sequence"/>
</dbReference>
<dbReference type="Pfam" id="PF00288">
    <property type="entry name" value="GHMP_kinases_N"/>
    <property type="match status" value="1"/>
</dbReference>
<evidence type="ECO:0000256" key="6">
    <source>
        <dbReference type="ARBA" id="ARBA00022777"/>
    </source>
</evidence>
<evidence type="ECO:0000259" key="12">
    <source>
        <dbReference type="Pfam" id="PF08544"/>
    </source>
</evidence>
<dbReference type="SUPFAM" id="SSF55060">
    <property type="entry name" value="GHMP Kinase, C-terminal domain"/>
    <property type="match status" value="1"/>
</dbReference>
<evidence type="ECO:0000256" key="3">
    <source>
        <dbReference type="ARBA" id="ARBA00017473"/>
    </source>
</evidence>
<dbReference type="PANTHER" id="PTHR43527:SF2">
    <property type="entry name" value="4-DIPHOSPHOCYTIDYL-2-C-METHYL-D-ERYTHRITOL KINASE, CHLOROPLASTIC"/>
    <property type="match status" value="1"/>
</dbReference>
<gene>
    <name evidence="10" type="primary">ispE</name>
    <name evidence="13" type="ORF">QGN17_07365</name>
</gene>
<dbReference type="Gene3D" id="3.30.70.890">
    <property type="entry name" value="GHMP kinase, C-terminal domain"/>
    <property type="match status" value="1"/>
</dbReference>
<dbReference type="PIRSF" id="PIRSF010376">
    <property type="entry name" value="IspE"/>
    <property type="match status" value="1"/>
</dbReference>
<comment type="pathway">
    <text evidence="10">Isoprenoid biosynthesis; isopentenyl diphosphate biosynthesis via DXP pathway; isopentenyl diphosphate from 1-deoxy-D-xylulose 5-phosphate: step 3/6.</text>
</comment>
<dbReference type="NCBIfam" id="TIGR00154">
    <property type="entry name" value="ispE"/>
    <property type="match status" value="1"/>
</dbReference>
<keyword evidence="7 10" id="KW-0067">ATP-binding</keyword>
<reference evidence="13" key="1">
    <citation type="submission" date="2023-04" db="EMBL/GenBank/DDBJ databases">
        <title>Sphingomonas sp. MAHUQ-71 isolated from rice field.</title>
        <authorList>
            <person name="Huq M.A."/>
        </authorList>
    </citation>
    <scope>NUCLEOTIDE SEQUENCE</scope>
    <source>
        <strain evidence="13">MAHUQ-71</strain>
    </source>
</reference>
<keyword evidence="8 10" id="KW-0414">Isoprene biosynthesis</keyword>
<comment type="function">
    <text evidence="10">Catalyzes the phosphorylation of the position 2 hydroxy group of 4-diphosphocytidyl-2C-methyl-D-erythritol.</text>
</comment>
<dbReference type="PANTHER" id="PTHR43527">
    <property type="entry name" value="4-DIPHOSPHOCYTIDYL-2-C-METHYL-D-ERYTHRITOL KINASE, CHLOROPLASTIC"/>
    <property type="match status" value="1"/>
</dbReference>
<keyword evidence="6 10" id="KW-0418">Kinase</keyword>
<dbReference type="InterPro" id="IPR020568">
    <property type="entry name" value="Ribosomal_Su5_D2-typ_SF"/>
</dbReference>
<dbReference type="InterPro" id="IPR006204">
    <property type="entry name" value="GHMP_kinase_N_dom"/>
</dbReference>
<keyword evidence="14" id="KW-1185">Reference proteome</keyword>
<evidence type="ECO:0000256" key="1">
    <source>
        <dbReference type="ARBA" id="ARBA00009684"/>
    </source>
</evidence>
<keyword evidence="5 10" id="KW-0547">Nucleotide-binding</keyword>
<comment type="caution">
    <text evidence="13">The sequence shown here is derived from an EMBL/GenBank/DDBJ whole genome shotgun (WGS) entry which is preliminary data.</text>
</comment>
<protein>
    <recommendedName>
        <fullName evidence="3 10">4-diphosphocytidyl-2-C-methyl-D-erythritol kinase</fullName>
        <shortName evidence="10">CMK</shortName>
        <ecNumber evidence="2 10">2.7.1.148</ecNumber>
    </recommendedName>
    <alternativeName>
        <fullName evidence="9 10">4-(cytidine-5'-diphospho)-2-C-methyl-D-erythritol kinase</fullName>
    </alternativeName>
</protein>
<evidence type="ECO:0000256" key="10">
    <source>
        <dbReference type="HAMAP-Rule" id="MF_00061"/>
    </source>
</evidence>
<comment type="catalytic activity">
    <reaction evidence="10">
        <text>4-CDP-2-C-methyl-D-erythritol + ATP = 4-CDP-2-C-methyl-D-erythritol 2-phosphate + ADP + H(+)</text>
        <dbReference type="Rhea" id="RHEA:18437"/>
        <dbReference type="ChEBI" id="CHEBI:15378"/>
        <dbReference type="ChEBI" id="CHEBI:30616"/>
        <dbReference type="ChEBI" id="CHEBI:57823"/>
        <dbReference type="ChEBI" id="CHEBI:57919"/>
        <dbReference type="ChEBI" id="CHEBI:456216"/>
        <dbReference type="EC" id="2.7.1.148"/>
    </reaction>
</comment>
<dbReference type="GO" id="GO:0050515">
    <property type="term" value="F:4-(cytidine 5'-diphospho)-2-C-methyl-D-erythritol kinase activity"/>
    <property type="evidence" value="ECO:0007669"/>
    <property type="project" value="UniProtKB-EC"/>
</dbReference>
<name>A0ABT6N0F3_9SPHN</name>
<evidence type="ECO:0000256" key="9">
    <source>
        <dbReference type="ARBA" id="ARBA00032554"/>
    </source>
</evidence>
<feature type="domain" description="GHMP kinase N-terminal" evidence="11">
    <location>
        <begin position="66"/>
        <end position="142"/>
    </location>
</feature>
<organism evidence="13 14">
    <name type="scientific">Sphingomonas oryzagri</name>
    <dbReference type="NCBI Taxonomy" id="3042314"/>
    <lineage>
        <taxon>Bacteria</taxon>
        <taxon>Pseudomonadati</taxon>
        <taxon>Pseudomonadota</taxon>
        <taxon>Alphaproteobacteria</taxon>
        <taxon>Sphingomonadales</taxon>
        <taxon>Sphingomonadaceae</taxon>
        <taxon>Sphingomonas</taxon>
    </lineage>
</organism>
<dbReference type="InterPro" id="IPR036554">
    <property type="entry name" value="GHMP_kinase_C_sf"/>
</dbReference>
<evidence type="ECO:0000256" key="2">
    <source>
        <dbReference type="ARBA" id="ARBA00012052"/>
    </source>
</evidence>
<dbReference type="Pfam" id="PF08544">
    <property type="entry name" value="GHMP_kinases_C"/>
    <property type="match status" value="1"/>
</dbReference>
<dbReference type="InterPro" id="IPR013750">
    <property type="entry name" value="GHMP_kinase_C_dom"/>
</dbReference>